<gene>
    <name evidence="10" type="primary">trxB</name>
    <name evidence="10" type="ORF">CDQ84_01880</name>
</gene>
<evidence type="ECO:0000259" key="9">
    <source>
        <dbReference type="Pfam" id="PF07992"/>
    </source>
</evidence>
<evidence type="ECO:0000256" key="2">
    <source>
        <dbReference type="ARBA" id="ARBA00022630"/>
    </source>
</evidence>
<dbReference type="OrthoDB" id="9806179at2"/>
<evidence type="ECO:0000256" key="6">
    <source>
        <dbReference type="ARBA" id="ARBA00023284"/>
    </source>
</evidence>
<dbReference type="GO" id="GO:0004791">
    <property type="term" value="F:thioredoxin-disulfide reductase (NADPH) activity"/>
    <property type="evidence" value="ECO:0007669"/>
    <property type="project" value="UniProtKB-UniRule"/>
</dbReference>
<keyword evidence="5" id="KW-1015">Disulfide bond</keyword>
<keyword evidence="8" id="KW-0521">NADP</keyword>
<sequence>MHDVIIVGGGPAGFTAALYSSRGMLDTFLIEKLVSGGQMATTYMMENYPGFEEPISGPDLALRMEGQARKFGTKVINDDVVELKLDGKIKTVRTTKQVCESKVVILCMGASPKELGLPKERQFRGAGVSFCATCDGAFYKGKTVAVIGGGDTAAEDAIFLTRFCDKVYMIHRRDSLRAIKLLQEEIKSNPKIEIIWDTVVEEIVGNFEVEGIKTRNLKTNETKFIKLDGIFVAIGSSPNTELVRGMVDLDENGYIITDENMATNIPGVFAAGDIRHKTLRQVITAASDGAIAAYMAEKYINENKW</sequence>
<keyword evidence="2 7" id="KW-0285">Flavoprotein</keyword>
<dbReference type="InterPro" id="IPR023753">
    <property type="entry name" value="FAD/NAD-binding_dom"/>
</dbReference>
<feature type="domain" description="FAD/NAD(P)-binding" evidence="9">
    <location>
        <begin position="2"/>
        <end position="289"/>
    </location>
</feature>
<evidence type="ECO:0000256" key="3">
    <source>
        <dbReference type="ARBA" id="ARBA00022827"/>
    </source>
</evidence>
<comment type="similarity">
    <text evidence="1 7">Belongs to the class-II pyridine nucleotide-disulfide oxidoreductase family.</text>
</comment>
<comment type="cofactor">
    <cofactor evidence="8">
        <name>FAD</name>
        <dbReference type="ChEBI" id="CHEBI:57692"/>
    </cofactor>
    <text evidence="8">Binds 1 FAD per subunit.</text>
</comment>
<proteinExistence type="inferred from homology"/>
<dbReference type="Pfam" id="PF07992">
    <property type="entry name" value="Pyr_redox_2"/>
    <property type="match status" value="1"/>
</dbReference>
<keyword evidence="6 7" id="KW-0676">Redox-active center</keyword>
<evidence type="ECO:0000256" key="8">
    <source>
        <dbReference type="RuleBase" id="RU003881"/>
    </source>
</evidence>
<dbReference type="NCBIfam" id="TIGR01292">
    <property type="entry name" value="TRX_reduct"/>
    <property type="match status" value="1"/>
</dbReference>
<dbReference type="RefSeq" id="WP_103080025.1">
    <property type="nucleotide sequence ID" value="NZ_CP021850.1"/>
</dbReference>
<dbReference type="GO" id="GO:0005737">
    <property type="term" value="C:cytoplasm"/>
    <property type="evidence" value="ECO:0007669"/>
    <property type="project" value="InterPro"/>
</dbReference>
<dbReference type="InterPro" id="IPR036188">
    <property type="entry name" value="FAD/NAD-bd_sf"/>
</dbReference>
<organism evidence="10 11">
    <name type="scientific">Clostridium thermosuccinogenes</name>
    <dbReference type="NCBI Taxonomy" id="84032"/>
    <lineage>
        <taxon>Bacteria</taxon>
        <taxon>Bacillati</taxon>
        <taxon>Bacillota</taxon>
        <taxon>Clostridia</taxon>
        <taxon>Eubacteriales</taxon>
        <taxon>Clostridiaceae</taxon>
        <taxon>Clostridium</taxon>
    </lineage>
</organism>
<protein>
    <recommendedName>
        <fullName evidence="7">Thioredoxin reductase</fullName>
        <ecNumber evidence="7">1.8.1.9</ecNumber>
    </recommendedName>
</protein>
<evidence type="ECO:0000256" key="1">
    <source>
        <dbReference type="ARBA" id="ARBA00009333"/>
    </source>
</evidence>
<dbReference type="EC" id="1.8.1.9" evidence="7"/>
<accession>A0A2K2F0Z6</accession>
<dbReference type="PRINTS" id="PR00368">
    <property type="entry name" value="FADPNR"/>
</dbReference>
<keyword evidence="3 7" id="KW-0274">FAD</keyword>
<evidence type="ECO:0000313" key="10">
    <source>
        <dbReference type="EMBL" id="PNU01167.1"/>
    </source>
</evidence>
<dbReference type="GO" id="GO:0019430">
    <property type="term" value="P:removal of superoxide radicals"/>
    <property type="evidence" value="ECO:0007669"/>
    <property type="project" value="UniProtKB-UniRule"/>
</dbReference>
<dbReference type="PROSITE" id="PS00573">
    <property type="entry name" value="PYRIDINE_REDOX_2"/>
    <property type="match status" value="1"/>
</dbReference>
<dbReference type="Gene3D" id="3.50.50.60">
    <property type="entry name" value="FAD/NAD(P)-binding domain"/>
    <property type="match status" value="2"/>
</dbReference>
<dbReference type="PRINTS" id="PR00469">
    <property type="entry name" value="PNDRDTASEII"/>
</dbReference>
<dbReference type="InterPro" id="IPR005982">
    <property type="entry name" value="Thioredox_Rdtase"/>
</dbReference>
<evidence type="ECO:0000256" key="4">
    <source>
        <dbReference type="ARBA" id="ARBA00023002"/>
    </source>
</evidence>
<dbReference type="KEGG" id="cthd:CDO33_10800"/>
<dbReference type="InterPro" id="IPR008255">
    <property type="entry name" value="Pyr_nucl-diS_OxRdtase_2_AS"/>
</dbReference>
<evidence type="ECO:0000313" key="11">
    <source>
        <dbReference type="Proteomes" id="UP000236151"/>
    </source>
</evidence>
<comment type="caution">
    <text evidence="10">The sequence shown here is derived from an EMBL/GenBank/DDBJ whole genome shotgun (WGS) entry which is preliminary data.</text>
</comment>
<dbReference type="Proteomes" id="UP000236151">
    <property type="component" value="Unassembled WGS sequence"/>
</dbReference>
<keyword evidence="4 7" id="KW-0560">Oxidoreductase</keyword>
<name>A0A2K2F0Z6_9CLOT</name>
<dbReference type="PANTHER" id="PTHR48105">
    <property type="entry name" value="THIOREDOXIN REDUCTASE 1-RELATED-RELATED"/>
    <property type="match status" value="1"/>
</dbReference>
<dbReference type="EMBL" id="NIOJ01000003">
    <property type="protein sequence ID" value="PNU01167.1"/>
    <property type="molecule type" value="Genomic_DNA"/>
</dbReference>
<reference evidence="10 11" key="1">
    <citation type="submission" date="2017-06" db="EMBL/GenBank/DDBJ databases">
        <title>Investigating the central metabolism of Clostridium thermosuccinogenes.</title>
        <authorList>
            <person name="Koendjbiharie J.G."/>
            <person name="van Kranenburg R."/>
        </authorList>
    </citation>
    <scope>NUCLEOTIDE SEQUENCE [LARGE SCALE GENOMIC DNA]</scope>
    <source>
        <strain evidence="10 11">DSM 5806</strain>
    </source>
</reference>
<dbReference type="SUPFAM" id="SSF51905">
    <property type="entry name" value="FAD/NAD(P)-binding domain"/>
    <property type="match status" value="1"/>
</dbReference>
<evidence type="ECO:0000256" key="7">
    <source>
        <dbReference type="RuleBase" id="RU003880"/>
    </source>
</evidence>
<comment type="subunit">
    <text evidence="7">Homodimer.</text>
</comment>
<dbReference type="AlphaFoldDB" id="A0A2K2F0Z6"/>
<keyword evidence="11" id="KW-1185">Reference proteome</keyword>
<dbReference type="InterPro" id="IPR050097">
    <property type="entry name" value="Ferredoxin-NADP_redctase_2"/>
</dbReference>
<comment type="catalytic activity">
    <reaction evidence="7">
        <text>[thioredoxin]-dithiol + NADP(+) = [thioredoxin]-disulfide + NADPH + H(+)</text>
        <dbReference type="Rhea" id="RHEA:20345"/>
        <dbReference type="Rhea" id="RHEA-COMP:10698"/>
        <dbReference type="Rhea" id="RHEA-COMP:10700"/>
        <dbReference type="ChEBI" id="CHEBI:15378"/>
        <dbReference type="ChEBI" id="CHEBI:29950"/>
        <dbReference type="ChEBI" id="CHEBI:50058"/>
        <dbReference type="ChEBI" id="CHEBI:57783"/>
        <dbReference type="ChEBI" id="CHEBI:58349"/>
        <dbReference type="EC" id="1.8.1.9"/>
    </reaction>
</comment>
<evidence type="ECO:0000256" key="5">
    <source>
        <dbReference type="ARBA" id="ARBA00023157"/>
    </source>
</evidence>